<evidence type="ECO:0000256" key="4">
    <source>
        <dbReference type="ARBA" id="ARBA00023136"/>
    </source>
</evidence>
<comment type="subcellular location">
    <subcellularLocation>
        <location evidence="1">Cell membrane</location>
        <topology evidence="1">Multi-pass membrane protein</topology>
    </subcellularLocation>
</comment>
<dbReference type="Pfam" id="PF07690">
    <property type="entry name" value="MFS_1"/>
    <property type="match status" value="1"/>
</dbReference>
<dbReference type="EMBL" id="VFPA01000001">
    <property type="protein sequence ID" value="TQM14335.1"/>
    <property type="molecule type" value="Genomic_DNA"/>
</dbReference>
<keyword evidence="4 5" id="KW-0472">Membrane</keyword>
<feature type="transmembrane region" description="Helical" evidence="5">
    <location>
        <begin position="12"/>
        <end position="37"/>
    </location>
</feature>
<evidence type="ECO:0000256" key="2">
    <source>
        <dbReference type="ARBA" id="ARBA00022692"/>
    </source>
</evidence>
<feature type="transmembrane region" description="Helical" evidence="5">
    <location>
        <begin position="317"/>
        <end position="340"/>
    </location>
</feature>
<gene>
    <name evidence="7" type="ORF">FB558_1097</name>
</gene>
<comment type="caution">
    <text evidence="7">The sequence shown here is derived from an EMBL/GenBank/DDBJ whole genome shotgun (WGS) entry which is preliminary data.</text>
</comment>
<feature type="transmembrane region" description="Helical" evidence="5">
    <location>
        <begin position="174"/>
        <end position="193"/>
    </location>
</feature>
<feature type="transmembrane region" description="Helical" evidence="5">
    <location>
        <begin position="257"/>
        <end position="280"/>
    </location>
</feature>
<dbReference type="PANTHER" id="PTHR23534">
    <property type="entry name" value="MFS PERMEASE"/>
    <property type="match status" value="1"/>
</dbReference>
<dbReference type="PANTHER" id="PTHR23534:SF1">
    <property type="entry name" value="MAJOR FACILITATOR SUPERFAMILY PROTEIN"/>
    <property type="match status" value="1"/>
</dbReference>
<keyword evidence="3 5" id="KW-1133">Transmembrane helix</keyword>
<evidence type="ECO:0000313" key="7">
    <source>
        <dbReference type="EMBL" id="TQM14335.1"/>
    </source>
</evidence>
<dbReference type="RefSeq" id="WP_142048683.1">
    <property type="nucleotide sequence ID" value="NZ_VFPA01000001.1"/>
</dbReference>
<keyword evidence="8" id="KW-1185">Reference proteome</keyword>
<evidence type="ECO:0000259" key="6">
    <source>
        <dbReference type="PROSITE" id="PS50850"/>
    </source>
</evidence>
<reference evidence="7 8" key="1">
    <citation type="submission" date="2019-06" db="EMBL/GenBank/DDBJ databases">
        <title>Sequencing the genomes of 1000 actinobacteria strains.</title>
        <authorList>
            <person name="Klenk H.-P."/>
        </authorList>
    </citation>
    <scope>NUCLEOTIDE SEQUENCE [LARGE SCALE GENOMIC DNA]</scope>
    <source>
        <strain evidence="7 8">DSM 45301</strain>
    </source>
</reference>
<feature type="transmembrane region" description="Helical" evidence="5">
    <location>
        <begin position="137"/>
        <end position="154"/>
    </location>
</feature>
<feature type="transmembrane region" description="Helical" evidence="5">
    <location>
        <begin position="49"/>
        <end position="68"/>
    </location>
</feature>
<dbReference type="InterPro" id="IPR011701">
    <property type="entry name" value="MFS"/>
</dbReference>
<dbReference type="GO" id="GO:0022857">
    <property type="term" value="F:transmembrane transporter activity"/>
    <property type="evidence" value="ECO:0007669"/>
    <property type="project" value="InterPro"/>
</dbReference>
<dbReference type="Gene3D" id="1.20.1250.20">
    <property type="entry name" value="MFS general substrate transporter like domains"/>
    <property type="match status" value="2"/>
</dbReference>
<evidence type="ECO:0000313" key="8">
    <source>
        <dbReference type="Proteomes" id="UP000315677"/>
    </source>
</evidence>
<evidence type="ECO:0000256" key="1">
    <source>
        <dbReference type="ARBA" id="ARBA00004651"/>
    </source>
</evidence>
<dbReference type="SUPFAM" id="SSF103473">
    <property type="entry name" value="MFS general substrate transporter"/>
    <property type="match status" value="1"/>
</dbReference>
<dbReference type="AlphaFoldDB" id="A0A543DYC8"/>
<dbReference type="GO" id="GO:0005886">
    <property type="term" value="C:plasma membrane"/>
    <property type="evidence" value="ECO:0007669"/>
    <property type="project" value="UniProtKB-SubCell"/>
</dbReference>
<dbReference type="InterPro" id="IPR020846">
    <property type="entry name" value="MFS_dom"/>
</dbReference>
<sequence length="411" mass="39491">MPVETAVQRRILFVLAATQVLGGVGVSTAIAVSSLVASRLSGSEAVGGLAQTGTVLGAAAASFVVARIANRKGRRPALSLGYGTAAVGGAVAVVAVSAGSAAGLLVGLVLVGAATAAGLAARFAATDLAAPERRARSLAMVVWATTVGAVAGPNLAGPVQGVAGGLGLEPTTGPYLLCAVAFTVAAAGTWVGLRPDPLLLARHAAGATTAVAGGAQVRAALRRSPAALLGLGGIVVSHLLMVGLMSMTPVHMDHGGATLAVVGFVISLHVAGMYALSPLFGWLADRAGRSRVLALAGALLLAAGVVCAVAGPTDTGLLTAGLVLLGLGWSAGLVAGSALLSESVPAHVRTGAQGLSDVAMNVSGAVGGVAAGIVVAGASYAALGVVAAVVVLPYLAAAGVTAVRGTPRPAT</sequence>
<name>A0A543DYC8_9PSEU</name>
<keyword evidence="2 5" id="KW-0812">Transmembrane</keyword>
<dbReference type="OrthoDB" id="9776171at2"/>
<proteinExistence type="predicted"/>
<evidence type="ECO:0000256" key="3">
    <source>
        <dbReference type="ARBA" id="ARBA00022989"/>
    </source>
</evidence>
<feature type="transmembrane region" description="Helical" evidence="5">
    <location>
        <begin position="380"/>
        <end position="403"/>
    </location>
</feature>
<accession>A0A543DYC8</accession>
<dbReference type="PROSITE" id="PS50850">
    <property type="entry name" value="MFS"/>
    <property type="match status" value="1"/>
</dbReference>
<feature type="transmembrane region" description="Helical" evidence="5">
    <location>
        <begin position="104"/>
        <end position="125"/>
    </location>
</feature>
<feature type="transmembrane region" description="Helical" evidence="5">
    <location>
        <begin position="80"/>
        <end position="98"/>
    </location>
</feature>
<protein>
    <submittedName>
        <fullName evidence="7">Putative MFS family arabinose efflux permease</fullName>
    </submittedName>
</protein>
<dbReference type="InterPro" id="IPR036259">
    <property type="entry name" value="MFS_trans_sf"/>
</dbReference>
<dbReference type="Proteomes" id="UP000315677">
    <property type="component" value="Unassembled WGS sequence"/>
</dbReference>
<feature type="transmembrane region" description="Helical" evidence="5">
    <location>
        <begin position="226"/>
        <end position="245"/>
    </location>
</feature>
<feature type="transmembrane region" description="Helical" evidence="5">
    <location>
        <begin position="292"/>
        <end position="311"/>
    </location>
</feature>
<evidence type="ECO:0000256" key="5">
    <source>
        <dbReference type="SAM" id="Phobius"/>
    </source>
</evidence>
<feature type="transmembrane region" description="Helical" evidence="5">
    <location>
        <begin position="352"/>
        <end position="374"/>
    </location>
</feature>
<organism evidence="7 8">
    <name type="scientific">Pseudonocardia kunmingensis</name>
    <dbReference type="NCBI Taxonomy" id="630975"/>
    <lineage>
        <taxon>Bacteria</taxon>
        <taxon>Bacillati</taxon>
        <taxon>Actinomycetota</taxon>
        <taxon>Actinomycetes</taxon>
        <taxon>Pseudonocardiales</taxon>
        <taxon>Pseudonocardiaceae</taxon>
        <taxon>Pseudonocardia</taxon>
    </lineage>
</organism>
<feature type="domain" description="Major facilitator superfamily (MFS) profile" evidence="6">
    <location>
        <begin position="11"/>
        <end position="405"/>
    </location>
</feature>